<evidence type="ECO:0000256" key="1">
    <source>
        <dbReference type="SAM" id="SignalP"/>
    </source>
</evidence>
<protein>
    <submittedName>
        <fullName evidence="2">Putative secreted protein</fullName>
    </submittedName>
</protein>
<keyword evidence="2" id="KW-0614">Plasmid</keyword>
<evidence type="ECO:0000313" key="2">
    <source>
        <dbReference type="EMBL" id="AKG90466.1"/>
    </source>
</evidence>
<dbReference type="EMBL" id="KF439868">
    <property type="protein sequence ID" value="AKG90466.1"/>
    <property type="molecule type" value="Genomic_DNA"/>
</dbReference>
<feature type="chain" id="PRO_5002514372" evidence="1">
    <location>
        <begin position="30"/>
        <end position="159"/>
    </location>
</feature>
<proteinExistence type="predicted"/>
<sequence length="159" mass="16276">MTRIMVRSALAAVAAAAPLALLSAGTAGAAPEDVSVVATAKGSTVTLAVTNNAGVDIECGAFLVEPGSTIEDVDKVSLLYSVGFVNREFVPVTLTPGVSQLQIRNVADGDYQVEWGCRRLHVGVWGTEMAWSQSATTAPTFVSVSAPSSPFGSASLFGS</sequence>
<dbReference type="AlphaFoldDB" id="A0A0F7DB48"/>
<organism evidence="2">
    <name type="scientific">Rhodococcus hoagii</name>
    <name type="common">Corynebacterium equii</name>
    <dbReference type="NCBI Taxonomy" id="43767"/>
    <lineage>
        <taxon>Bacteria</taxon>
        <taxon>Bacillati</taxon>
        <taxon>Actinomycetota</taxon>
        <taxon>Actinomycetes</taxon>
        <taxon>Mycobacteriales</taxon>
        <taxon>Nocardiaceae</taxon>
        <taxon>Prescottella</taxon>
    </lineage>
</organism>
<accession>A0A0F7DB48</accession>
<name>A0A0F7DB48_RHOHA</name>
<reference evidence="2" key="1">
    <citation type="journal article" date="2015" name="Infect. Immun.">
        <title>An Invertron-Like Linear Plasmid Mediates Intracellular Survival and Virulence in Bovine Isolates of Rhodococcus equi.</title>
        <authorList>
            <person name="Valero-Rello A."/>
            <person name="Hapeshi A."/>
            <person name="Anastasi E."/>
            <person name="Alvarez S."/>
            <person name="Scortti M."/>
            <person name="Meijer W.G."/>
            <person name="MacArthur I."/>
            <person name="Vazquez-Boland J.A."/>
        </authorList>
    </citation>
    <scope>NUCLEOTIDE SEQUENCE</scope>
    <source>
        <strain evidence="2">PAM1571</strain>
        <plasmid evidence="2">pVAPN1571</plasmid>
    </source>
</reference>
<feature type="signal peptide" evidence="1">
    <location>
        <begin position="1"/>
        <end position="29"/>
    </location>
</feature>
<geneLocation type="plasmid" evidence="2">
    <name>pVAPN1571</name>
</geneLocation>
<gene>
    <name evidence="2" type="ORF">pVAPN_0070</name>
</gene>
<keyword evidence="1" id="KW-0732">Signal</keyword>